<feature type="region of interest" description="Disordered" evidence="1">
    <location>
        <begin position="1858"/>
        <end position="1887"/>
    </location>
</feature>
<reference evidence="4 5" key="2">
    <citation type="journal article" date="2011" name="PLoS Genet.">
        <title>Caenorhabditis briggsae recombinant inbred line genotypes reveal inter-strain incompatibility and the evolution of recombination.</title>
        <authorList>
            <person name="Ross J.A."/>
            <person name="Koboldt D.C."/>
            <person name="Staisch J.E."/>
            <person name="Chamberlin H.M."/>
            <person name="Gupta B.P."/>
            <person name="Miller R.D."/>
            <person name="Baird S.E."/>
            <person name="Haag E.S."/>
        </authorList>
    </citation>
    <scope>NUCLEOTIDE SEQUENCE [LARGE SCALE GENOMIC DNA]</scope>
    <source>
        <strain evidence="4 5">AF16</strain>
    </source>
</reference>
<dbReference type="InterPro" id="IPR045197">
    <property type="entry name" value="NUP210-like"/>
</dbReference>
<reference evidence="4 5" key="1">
    <citation type="journal article" date="2003" name="PLoS Biol.">
        <title>The genome sequence of Caenorhabditis briggsae: a platform for comparative genomics.</title>
        <authorList>
            <person name="Stein L.D."/>
            <person name="Bao Z."/>
            <person name="Blasiar D."/>
            <person name="Blumenthal T."/>
            <person name="Brent M.R."/>
            <person name="Chen N."/>
            <person name="Chinwalla A."/>
            <person name="Clarke L."/>
            <person name="Clee C."/>
            <person name="Coghlan A."/>
            <person name="Coulson A."/>
            <person name="D'Eustachio P."/>
            <person name="Fitch D.H."/>
            <person name="Fulton L.A."/>
            <person name="Fulton R.E."/>
            <person name="Griffiths-Jones S."/>
            <person name="Harris T.W."/>
            <person name="Hillier L.W."/>
            <person name="Kamath R."/>
            <person name="Kuwabara P.E."/>
            <person name="Mardis E.R."/>
            <person name="Marra M.A."/>
            <person name="Miner T.L."/>
            <person name="Minx P."/>
            <person name="Mullikin J.C."/>
            <person name="Plumb R.W."/>
            <person name="Rogers J."/>
            <person name="Schein J.E."/>
            <person name="Sohrmann M."/>
            <person name="Spieth J."/>
            <person name="Stajich J.E."/>
            <person name="Wei C."/>
            <person name="Willey D."/>
            <person name="Wilson R.K."/>
            <person name="Durbin R."/>
            <person name="Waterston R.H."/>
        </authorList>
    </citation>
    <scope>NUCLEOTIDE SEQUENCE [LARGE SCALE GENOMIC DNA]</scope>
    <source>
        <strain evidence="4 5">AF16</strain>
    </source>
</reference>
<dbReference type="EMBL" id="HE600940">
    <property type="protein sequence ID" value="CAP31577.2"/>
    <property type="molecule type" value="Genomic_DNA"/>
</dbReference>
<evidence type="ECO:0000256" key="1">
    <source>
        <dbReference type="SAM" id="MobiDB-lite"/>
    </source>
</evidence>
<dbReference type="Pfam" id="PF26182">
    <property type="entry name" value="Ig_NUP210_5th"/>
    <property type="match status" value="1"/>
</dbReference>
<organism evidence="4 5">
    <name type="scientific">Caenorhabditis briggsae</name>
    <dbReference type="NCBI Taxonomy" id="6238"/>
    <lineage>
        <taxon>Eukaryota</taxon>
        <taxon>Metazoa</taxon>
        <taxon>Ecdysozoa</taxon>
        <taxon>Nematoda</taxon>
        <taxon>Chromadorea</taxon>
        <taxon>Rhabditida</taxon>
        <taxon>Rhabditina</taxon>
        <taxon>Rhabditomorpha</taxon>
        <taxon>Rhabditoidea</taxon>
        <taxon>Rhabditidae</taxon>
        <taxon>Peloderinae</taxon>
        <taxon>Caenorhabditis</taxon>
    </lineage>
</organism>
<dbReference type="eggNOG" id="KOG1833">
    <property type="taxonomic scope" value="Eukaryota"/>
</dbReference>
<dbReference type="InParanoid" id="A8XG71"/>
<name>A8XG71_CAEBR</name>
<feature type="domain" description="BIG2" evidence="3">
    <location>
        <begin position="459"/>
        <end position="536"/>
    </location>
</feature>
<dbReference type="Pfam" id="PF22962">
    <property type="entry name" value="Ig_NUP210_7th"/>
    <property type="match status" value="1"/>
</dbReference>
<dbReference type="SUPFAM" id="SSF49373">
    <property type="entry name" value="Invasin/intimin cell-adhesion fragments"/>
    <property type="match status" value="1"/>
</dbReference>
<dbReference type="Pfam" id="PF22963">
    <property type="entry name" value="Ig_NUP210_3rd"/>
    <property type="match status" value="1"/>
</dbReference>
<dbReference type="InterPro" id="IPR008964">
    <property type="entry name" value="Invasin/intimin_cell_adhesion"/>
</dbReference>
<dbReference type="OMA" id="HNMYEGT"/>
<dbReference type="InterPro" id="IPR055097">
    <property type="entry name" value="Ig_NUP210_2nd"/>
</dbReference>
<dbReference type="Pfam" id="PF22959">
    <property type="entry name" value="Ig_NUP210_15th"/>
    <property type="match status" value="1"/>
</dbReference>
<dbReference type="InterPro" id="IPR055098">
    <property type="entry name" value="Ig_NUP210_3rd"/>
</dbReference>
<dbReference type="Proteomes" id="UP000008549">
    <property type="component" value="Unassembled WGS sequence"/>
</dbReference>
<dbReference type="FunCoup" id="A8XG71">
    <property type="interactions" value="2318"/>
</dbReference>
<dbReference type="PANTHER" id="PTHR23019">
    <property type="entry name" value="NUCLEAR PORE MEMBRANE GLYCOPROTEIN GP210-RELATED"/>
    <property type="match status" value="1"/>
</dbReference>
<dbReference type="SMART" id="SM00635">
    <property type="entry name" value="BID_2"/>
    <property type="match status" value="2"/>
</dbReference>
<feature type="transmembrane region" description="Helical" evidence="2">
    <location>
        <begin position="1793"/>
        <end position="1811"/>
    </location>
</feature>
<dbReference type="InterPro" id="IPR056899">
    <property type="entry name" value="Ig_NUP210_9th"/>
</dbReference>
<dbReference type="Pfam" id="PF22969">
    <property type="entry name" value="Ig_NUP210_2nd"/>
    <property type="match status" value="1"/>
</dbReference>
<keyword evidence="2" id="KW-0812">Transmembrane</keyword>
<evidence type="ECO:0000256" key="2">
    <source>
        <dbReference type="SAM" id="Phobius"/>
    </source>
</evidence>
<sequence length="1887" mass="205129">MRLQRLRSKICKKKKRNSMNKAIIQKIILNVFMFFKKCEQAEWTHDSTPITCCIIYTAIKPAYRLNVPRVLLPYHPTVPVSFVLEVTHPTGGCFSWRSTRPDIVSVKSIVTSDAGCSDKAEIRSVAKPGSVGSSELSAVIFAEDKDNNEVLFVDAAPARMTVDAFNADGDRFSTLSELALEWELSSTSSNKAKPLRIVPFEQSTYEAPSEIVKLEKNRKKGYLILIEGVGTGTATLTTKFSDAYLQKVAAHNVELAVVANLLLVPSQDIYMPVHSVIPFQVLIVKQRGTEVVNMPNPSYELKIDGVDVASLDKATSSVRALSTGNTAVHLLSSHVDVRAKAGLRPPSTVIHVVDAESVQWHVSGENWMLETGKQYTINVELLDEHGNVMFVSDNSRFDTRVDENVLRVDFKSENGTWLLVTPLKPSKTTLHTKFVAIIDANGKTISQSGKIGGEQRATIVDAVRIVPPVIYLPFVTEKRSQIDLTATGGSGLFDWSSEDDHIATVDLTSGRLTANSLGNTVVQATDKRNEQLKDRASVHVLEVSGIGFGEAVRETFVGENLELNIKATGLNSDGVLVEMSDCRNIRVHVQLSDSALLRHESNVDSHLPKVGTGCGTISLKGLSSGDARVTVSYLGHKASVDVAVYEKLKISEDSAAIALGSSHHLVINGGPRPWILDPANFYKRRETLDKKYVDVTFENEKVVFKCGSSEMTESVRVRVGNQKSSTLPLPIHSDITVSICCAKPTRLEISENKPRLPKCPLNVHSMLSESEKELVLRGSGACNGVVTPLASINGLSPKWTTSDSSLLKIRRQGIQSEVAAGKKEGSVTVQAHAGSLSAKYEVTVTHGIRIEPARLILWNEDISKGTFTIAGGSGHFHVDNLPTHNTPVAVSLLSRSLTVTPKNNGEISIRVTDSCLVGQYADASVKIADIHSLAIDAPQYVEIGQEVEVEILAQDETGASFEREHRPLADAQLDVSNQHAVLTKVDGLRYKLRANSIGSVSLSATSKSSSGRVLSSRLHTVQIFSPIFLQPKRLTLIPDAKFQLEVVGGPQPTPPLDFSLNNSMIATIEPNALITSSEIGYTSITGTVRVGDGHVTKDSVVLRVASLGGIVLSASSHKVETGGRVNLRLRGIFAGAEDEEPFAFGGAIYPFKVTWSVSDPSIISTTHPLGSDVVEPADNQFAIWFDAIRSGSVTVKAVVTLNEKARKHFVGRSTSFTSEITVTVEDALSLVHPEMAVNSVRVAPNSQLKMQTIWSQAAFSVPLEFSNRISISSEGFLRTNGKEGSAAVAVRKLNSPDNETVLIPVTVCPTKIVVTSRLLTIFQVSRVASFDIYPTTELKSAFENSPIVHLPVGAQIQLNVVPRDARGRRLAAASNSINFRPHRFDLTDIVATNNNLTLTITLKTAGDTVLRIGDAANIHISTFIRLSASESILPRSAHKHAEDLVVSDVICLQSNILTGDGAHWSSQSSSEGRINWLNEHLGVAQLAKAGNAFVKLHTSQQTIHSKISVLLPSSLRFPEQHPDFVSNDEHSVFVIPVTATTNNTSRNKVSSIYGECNADQIRSFDTISAPFGCQVSFVRKSKHVLSAVNWLTASAVFSPTFGYGCEIRRLDTSISTSSIAVPEELLKDQVDARITAKWVSDGTVQVDEAQVDVPFHFAFIVQEKELVFSNMNQIDAALSIWVPLYDSKNIVVSGCEGDIVSVGKTKSSEHHSAKANIFYNVHLNVKAAALFTEHAKKCQITVENTLTGQIVRVPVTVQLLDETAKQVFNALESRGIVDVLLILAQKYSHTIPTLLWTCFIAFVILVIGIYVKTSVFDKSGSFGDNTINNSAHHTSIGSSFNSTNVSLRDPIFRSTPIAGSPQVALPTPRDRLRNKMGSGGENQLWSY</sequence>
<dbReference type="InterPro" id="IPR055095">
    <property type="entry name" value="NUP210_Ig_C"/>
</dbReference>
<dbReference type="GO" id="GO:0005643">
    <property type="term" value="C:nuclear pore"/>
    <property type="evidence" value="ECO:0000318"/>
    <property type="project" value="GO_Central"/>
</dbReference>
<dbReference type="PANTHER" id="PTHR23019:SF0">
    <property type="entry name" value="NUCLEAR PORE MEMBRANE GLYCOPROTEIN 210"/>
    <property type="match status" value="1"/>
</dbReference>
<keyword evidence="5" id="KW-1185">Reference proteome</keyword>
<feature type="domain" description="BIG2" evidence="3">
    <location>
        <begin position="1023"/>
        <end position="1098"/>
    </location>
</feature>
<dbReference type="InterPro" id="IPR058779">
    <property type="entry name" value="Ig_NUP210_13th"/>
</dbReference>
<proteinExistence type="predicted"/>
<keyword evidence="2" id="KW-1133">Transmembrane helix</keyword>
<dbReference type="Pfam" id="PF24991">
    <property type="entry name" value="Ig_NUP210_4th"/>
    <property type="match status" value="1"/>
</dbReference>
<dbReference type="InterPro" id="IPR055099">
    <property type="entry name" value="Ig_NUP210_7th"/>
</dbReference>
<dbReference type="Pfam" id="PF24902">
    <property type="entry name" value="Ig_NUP210_9th"/>
    <property type="match status" value="1"/>
</dbReference>
<evidence type="ECO:0000313" key="5">
    <source>
        <dbReference type="Proteomes" id="UP000008549"/>
    </source>
</evidence>
<keyword evidence="2" id="KW-0472">Membrane</keyword>
<dbReference type="Pfam" id="PF24935">
    <property type="entry name" value="Ig_NUP210_6th"/>
    <property type="match status" value="1"/>
</dbReference>
<dbReference type="STRING" id="6238.A8XG71"/>
<dbReference type="InterPro" id="IPR056898">
    <property type="entry name" value="Ig_NUP210_6th"/>
</dbReference>
<dbReference type="Pfam" id="PF26181">
    <property type="entry name" value="Ig_NUP210_13th"/>
    <property type="match status" value="1"/>
</dbReference>
<accession>A8XG71</accession>
<dbReference type="Pfam" id="PF22957">
    <property type="entry name" value="NUP210_Ig"/>
    <property type="match status" value="1"/>
</dbReference>
<dbReference type="InterPro" id="IPR056897">
    <property type="entry name" value="Ig_NUP210_4th"/>
</dbReference>
<gene>
    <name evidence="6" type="primary">npp-12</name>
    <name evidence="4" type="synonym">Cbr-npp-12</name>
    <name evidence="6" type="ORF">CBG12629</name>
    <name evidence="4" type="ORF">CBG_12629</name>
</gene>
<dbReference type="InterPro" id="IPR055094">
    <property type="entry name" value="NUP210_Ig15"/>
</dbReference>
<evidence type="ECO:0000259" key="3">
    <source>
        <dbReference type="SMART" id="SM00635"/>
    </source>
</evidence>
<dbReference type="WormBase" id="CBG12629">
    <property type="protein sequence ID" value="CBP42859"/>
    <property type="gene ID" value="WBGene00033547"/>
    <property type="gene designation" value="Cbr-npp-12"/>
</dbReference>
<evidence type="ECO:0000313" key="4">
    <source>
        <dbReference type="EMBL" id="CAP31577.2"/>
    </source>
</evidence>
<evidence type="ECO:0000313" key="6">
    <source>
        <dbReference type="WormBase" id="CBG12629"/>
    </source>
</evidence>
<dbReference type="Gene3D" id="2.60.40.1080">
    <property type="match status" value="2"/>
</dbReference>
<dbReference type="HOGENOM" id="CLU_001205_1_1_1"/>
<protein>
    <submittedName>
        <fullName evidence="4">Protein CBR-NPP-12</fullName>
    </submittedName>
</protein>
<dbReference type="InterPro" id="IPR003343">
    <property type="entry name" value="Big_2"/>
</dbReference>